<feature type="zinc finger region" description="dksA C4-type" evidence="4">
    <location>
        <begin position="90"/>
        <end position="114"/>
    </location>
</feature>
<feature type="domain" description="Zinc finger DksA/TraR C4-type" evidence="6">
    <location>
        <begin position="85"/>
        <end position="114"/>
    </location>
</feature>
<comment type="caution">
    <text evidence="7">The sequence shown here is derived from an EMBL/GenBank/DDBJ whole genome shotgun (WGS) entry which is preliminary data.</text>
</comment>
<evidence type="ECO:0000313" key="8">
    <source>
        <dbReference type="Proteomes" id="UP000034661"/>
    </source>
</evidence>
<feature type="compositionally biased region" description="Basic and acidic residues" evidence="5">
    <location>
        <begin position="34"/>
        <end position="43"/>
    </location>
</feature>
<keyword evidence="3" id="KW-0862">Zinc</keyword>
<evidence type="ECO:0000256" key="3">
    <source>
        <dbReference type="ARBA" id="ARBA00022833"/>
    </source>
</evidence>
<dbReference type="GO" id="GO:0008270">
    <property type="term" value="F:zinc ion binding"/>
    <property type="evidence" value="ECO:0007669"/>
    <property type="project" value="UniProtKB-KW"/>
</dbReference>
<sequence>MQSFPKDVLESIQHHLEEEKKRVSARIAELRLQDPFSDPERLNDNAASDAEASEESSHDRFAALVTQLTDQLKEIESAQARVSDGTYGYCISCKQMIDTDRLAILPTATLCLHCEKNKK</sequence>
<evidence type="ECO:0000256" key="4">
    <source>
        <dbReference type="PROSITE-ProRule" id="PRU00510"/>
    </source>
</evidence>
<feature type="region of interest" description="Disordered" evidence="5">
    <location>
        <begin position="34"/>
        <end position="59"/>
    </location>
</feature>
<keyword evidence="2" id="KW-0863">Zinc-finger</keyword>
<keyword evidence="1" id="KW-0479">Metal-binding</keyword>
<evidence type="ECO:0000256" key="5">
    <source>
        <dbReference type="SAM" id="MobiDB-lite"/>
    </source>
</evidence>
<dbReference type="Proteomes" id="UP000034661">
    <property type="component" value="Unassembled WGS sequence"/>
</dbReference>
<dbReference type="EMBL" id="LCPJ01000016">
    <property type="protein sequence ID" value="KKU95474.1"/>
    <property type="molecule type" value="Genomic_DNA"/>
</dbReference>
<dbReference type="PANTHER" id="PTHR33823:SF4">
    <property type="entry name" value="GENERAL STRESS PROTEIN 16O"/>
    <property type="match status" value="1"/>
</dbReference>
<evidence type="ECO:0000256" key="1">
    <source>
        <dbReference type="ARBA" id="ARBA00022723"/>
    </source>
</evidence>
<dbReference type="Pfam" id="PF01258">
    <property type="entry name" value="zf-dskA_traR"/>
    <property type="match status" value="1"/>
</dbReference>
<dbReference type="PANTHER" id="PTHR33823">
    <property type="entry name" value="RNA POLYMERASE-BINDING TRANSCRIPTION FACTOR DKSA-RELATED"/>
    <property type="match status" value="1"/>
</dbReference>
<evidence type="ECO:0000313" key="7">
    <source>
        <dbReference type="EMBL" id="KKU95474.1"/>
    </source>
</evidence>
<organism evidence="7 8">
    <name type="scientific">Candidatus Gottesmanbacteria bacterium GW2011_GWA1_48_13</name>
    <dbReference type="NCBI Taxonomy" id="1618439"/>
    <lineage>
        <taxon>Bacteria</taxon>
        <taxon>Candidatus Gottesmaniibacteriota</taxon>
    </lineage>
</organism>
<name>A0A0G1UMV9_9BACT</name>
<evidence type="ECO:0000256" key="2">
    <source>
        <dbReference type="ARBA" id="ARBA00022771"/>
    </source>
</evidence>
<dbReference type="SUPFAM" id="SSF57716">
    <property type="entry name" value="Glucocorticoid receptor-like (DNA-binding domain)"/>
    <property type="match status" value="1"/>
</dbReference>
<protein>
    <recommendedName>
        <fullName evidence="6">Zinc finger DksA/TraR C4-type domain-containing protein</fullName>
    </recommendedName>
</protein>
<dbReference type="PROSITE" id="PS51128">
    <property type="entry name" value="ZF_DKSA_2"/>
    <property type="match status" value="1"/>
</dbReference>
<accession>A0A0G1UMV9</accession>
<evidence type="ECO:0000259" key="6">
    <source>
        <dbReference type="Pfam" id="PF01258"/>
    </source>
</evidence>
<gene>
    <name evidence="7" type="ORF">UY27_C0016G0004</name>
</gene>
<dbReference type="Gene3D" id="1.20.120.910">
    <property type="entry name" value="DksA, coiled-coil domain"/>
    <property type="match status" value="1"/>
</dbReference>
<reference evidence="7 8" key="1">
    <citation type="journal article" date="2015" name="Nature">
        <title>rRNA introns, odd ribosomes, and small enigmatic genomes across a large radiation of phyla.</title>
        <authorList>
            <person name="Brown C.T."/>
            <person name="Hug L.A."/>
            <person name="Thomas B.C."/>
            <person name="Sharon I."/>
            <person name="Castelle C.J."/>
            <person name="Singh A."/>
            <person name="Wilkins M.J."/>
            <person name="Williams K.H."/>
            <person name="Banfield J.F."/>
        </authorList>
    </citation>
    <scope>NUCLEOTIDE SEQUENCE [LARGE SCALE GENOMIC DNA]</scope>
</reference>
<proteinExistence type="predicted"/>
<dbReference type="AlphaFoldDB" id="A0A0G1UMV9"/>
<dbReference type="InterPro" id="IPR000962">
    <property type="entry name" value="Znf_DskA_TraR"/>
</dbReference>